<comment type="caution">
    <text evidence="2">The sequence shown here is derived from an EMBL/GenBank/DDBJ whole genome shotgun (WGS) entry which is preliminary data.</text>
</comment>
<sequence>MTSDSSRSYVRQHVDHRERDGSDIKKSPFESSAFQYCSGEQIHGEQIQPIGGPDAAREDQRNLGPFSKTSR</sequence>
<keyword evidence="3" id="KW-1185">Reference proteome</keyword>
<dbReference type="AlphaFoldDB" id="A0A5C6C1S2"/>
<feature type="region of interest" description="Disordered" evidence="1">
    <location>
        <begin position="1"/>
        <end position="71"/>
    </location>
</feature>
<dbReference type="Proteomes" id="UP000316304">
    <property type="component" value="Unassembled WGS sequence"/>
</dbReference>
<evidence type="ECO:0000313" key="3">
    <source>
        <dbReference type="Proteomes" id="UP000316304"/>
    </source>
</evidence>
<accession>A0A5C6C1S2</accession>
<organism evidence="2 3">
    <name type="scientific">Novipirellula galeiformis</name>
    <dbReference type="NCBI Taxonomy" id="2528004"/>
    <lineage>
        <taxon>Bacteria</taxon>
        <taxon>Pseudomonadati</taxon>
        <taxon>Planctomycetota</taxon>
        <taxon>Planctomycetia</taxon>
        <taxon>Pirellulales</taxon>
        <taxon>Pirellulaceae</taxon>
        <taxon>Novipirellula</taxon>
    </lineage>
</organism>
<protein>
    <submittedName>
        <fullName evidence="2">Uncharacterized protein</fullName>
    </submittedName>
</protein>
<name>A0A5C6C1S2_9BACT</name>
<dbReference type="EMBL" id="SJPT01000011">
    <property type="protein sequence ID" value="TWU17571.1"/>
    <property type="molecule type" value="Genomic_DNA"/>
</dbReference>
<reference evidence="2 3" key="1">
    <citation type="submission" date="2019-02" db="EMBL/GenBank/DDBJ databases">
        <title>Deep-cultivation of Planctomycetes and their phenomic and genomic characterization uncovers novel biology.</title>
        <authorList>
            <person name="Wiegand S."/>
            <person name="Jogler M."/>
            <person name="Boedeker C."/>
            <person name="Pinto D."/>
            <person name="Vollmers J."/>
            <person name="Rivas-Marin E."/>
            <person name="Kohn T."/>
            <person name="Peeters S.H."/>
            <person name="Heuer A."/>
            <person name="Rast P."/>
            <person name="Oberbeckmann S."/>
            <person name="Bunk B."/>
            <person name="Jeske O."/>
            <person name="Meyerdierks A."/>
            <person name="Storesund J.E."/>
            <person name="Kallscheuer N."/>
            <person name="Luecker S."/>
            <person name="Lage O.M."/>
            <person name="Pohl T."/>
            <person name="Merkel B.J."/>
            <person name="Hornburger P."/>
            <person name="Mueller R.-W."/>
            <person name="Bruemmer F."/>
            <person name="Labrenz M."/>
            <person name="Spormann A.M."/>
            <person name="Op Den Camp H."/>
            <person name="Overmann J."/>
            <person name="Amann R."/>
            <person name="Jetten M.S.M."/>
            <person name="Mascher T."/>
            <person name="Medema M.H."/>
            <person name="Devos D.P."/>
            <person name="Kaster A.-K."/>
            <person name="Ovreas L."/>
            <person name="Rohde M."/>
            <person name="Galperin M.Y."/>
            <person name="Jogler C."/>
        </authorList>
    </citation>
    <scope>NUCLEOTIDE SEQUENCE [LARGE SCALE GENOMIC DNA]</scope>
    <source>
        <strain evidence="2 3">Pla52o</strain>
    </source>
</reference>
<feature type="compositionally biased region" description="Basic and acidic residues" evidence="1">
    <location>
        <begin position="12"/>
        <end position="28"/>
    </location>
</feature>
<proteinExistence type="predicted"/>
<evidence type="ECO:0000256" key="1">
    <source>
        <dbReference type="SAM" id="MobiDB-lite"/>
    </source>
</evidence>
<gene>
    <name evidence="2" type="ORF">Pla52o_51270</name>
</gene>
<evidence type="ECO:0000313" key="2">
    <source>
        <dbReference type="EMBL" id="TWU17571.1"/>
    </source>
</evidence>